<dbReference type="Proteomes" id="UP001144313">
    <property type="component" value="Unassembled WGS sequence"/>
</dbReference>
<evidence type="ECO:0000256" key="1">
    <source>
        <dbReference type="SAM" id="MobiDB-lite"/>
    </source>
</evidence>
<accession>A0A9W6LGK4</accession>
<comment type="caution">
    <text evidence="2">The sequence shown here is derived from an EMBL/GenBank/DDBJ whole genome shotgun (WGS) entry which is preliminary data.</text>
</comment>
<keyword evidence="3" id="KW-1185">Reference proteome</keyword>
<organism evidence="2 3">
    <name type="scientific">Glycomyces algeriensis</name>
    <dbReference type="NCBI Taxonomy" id="256037"/>
    <lineage>
        <taxon>Bacteria</taxon>
        <taxon>Bacillati</taxon>
        <taxon>Actinomycetota</taxon>
        <taxon>Actinomycetes</taxon>
        <taxon>Glycomycetales</taxon>
        <taxon>Glycomycetaceae</taxon>
        <taxon>Glycomyces</taxon>
    </lineage>
</organism>
<gene>
    <name evidence="2" type="ORF">GALLR39Z86_25530</name>
</gene>
<feature type="region of interest" description="Disordered" evidence="1">
    <location>
        <begin position="350"/>
        <end position="375"/>
    </location>
</feature>
<proteinExistence type="predicted"/>
<dbReference type="AlphaFoldDB" id="A0A9W6LGK4"/>
<protein>
    <submittedName>
        <fullName evidence="2">Uncharacterized protein</fullName>
    </submittedName>
</protein>
<reference evidence="2" key="1">
    <citation type="submission" date="2022-12" db="EMBL/GenBank/DDBJ databases">
        <title>Reference genome sequencing for broad-spectrum identification of bacterial and archaeal isolates by mass spectrometry.</title>
        <authorList>
            <person name="Sekiguchi Y."/>
            <person name="Tourlousse D.M."/>
        </authorList>
    </citation>
    <scope>NUCLEOTIDE SEQUENCE</scope>
    <source>
        <strain evidence="2">LLR39Z86</strain>
    </source>
</reference>
<dbReference type="EMBL" id="BSDT01000001">
    <property type="protein sequence ID" value="GLI42703.1"/>
    <property type="molecule type" value="Genomic_DNA"/>
</dbReference>
<evidence type="ECO:0000313" key="3">
    <source>
        <dbReference type="Proteomes" id="UP001144313"/>
    </source>
</evidence>
<dbReference type="RefSeq" id="WP_270114034.1">
    <property type="nucleotide sequence ID" value="NZ_BAAAOL010000006.1"/>
</dbReference>
<sequence>MCHNTAPAHKAATPPQIGPAMPEFAPVRLPHYDGLGPHSLLADVAAWTGSEPMHRLLALFGGSLPGTGTAEDLAYLEAFSADHWDFRAGRERHETAPQPLTPAHEHFATEAALALGLGAAATPRLAHYTHVLVLGGLVASCLFRTRFAAELLASGTGADHVTGVGGFRPLGGADLESAALSGIDCGGYEVDAIEASLKRAFSLAGDPLVDEGGDPLLDPGRAWKVATYTAGPTTVRAVAAPSSQPGRRRADTVDTCRFWADRVVELTPGDSVLVVTSAPYTAFQHCDAITHMGLPYGCTVDTVGVDPATLPEPHFRKQHTASGYLQEVRSAIRSMRRLYHTAYATAQTPIRPVESAAGRRLTPDRPARRTDRRRG</sequence>
<evidence type="ECO:0000313" key="2">
    <source>
        <dbReference type="EMBL" id="GLI42703.1"/>
    </source>
</evidence>
<name>A0A9W6LGK4_9ACTN</name>